<feature type="region of interest" description="Disordered" evidence="1">
    <location>
        <begin position="224"/>
        <end position="418"/>
    </location>
</feature>
<dbReference type="AlphaFoldDB" id="A0AAN7TV28"/>
<feature type="compositionally biased region" description="Basic and acidic residues" evidence="1">
    <location>
        <begin position="249"/>
        <end position="260"/>
    </location>
</feature>
<proteinExistence type="predicted"/>
<organism evidence="4 5">
    <name type="scientific">Dictyostelium firmibasis</name>
    <dbReference type="NCBI Taxonomy" id="79012"/>
    <lineage>
        <taxon>Eukaryota</taxon>
        <taxon>Amoebozoa</taxon>
        <taxon>Evosea</taxon>
        <taxon>Eumycetozoa</taxon>
        <taxon>Dictyostelia</taxon>
        <taxon>Dictyosteliales</taxon>
        <taxon>Dictyosteliaceae</taxon>
        <taxon>Dictyostelium</taxon>
    </lineage>
</organism>
<feature type="compositionally biased region" description="Basic and acidic residues" evidence="1">
    <location>
        <begin position="228"/>
        <end position="242"/>
    </location>
</feature>
<feature type="compositionally biased region" description="Basic residues" evidence="1">
    <location>
        <begin position="366"/>
        <end position="375"/>
    </location>
</feature>
<protein>
    <recommendedName>
        <fullName evidence="3">CMP/dCMP-type deaminase domain-containing protein</fullName>
    </recommendedName>
</protein>
<dbReference type="GO" id="GO:0052717">
    <property type="term" value="F:tRNA-specific adenosine-34 deaminase activity"/>
    <property type="evidence" value="ECO:0007669"/>
    <property type="project" value="TreeGrafter"/>
</dbReference>
<evidence type="ECO:0000256" key="2">
    <source>
        <dbReference type="SAM" id="SignalP"/>
    </source>
</evidence>
<feature type="domain" description="CMP/dCMP-type deaminase" evidence="3">
    <location>
        <begin position="67"/>
        <end position="179"/>
    </location>
</feature>
<dbReference type="EMBL" id="JAVFKY010000002">
    <property type="protein sequence ID" value="KAK5580389.1"/>
    <property type="molecule type" value="Genomic_DNA"/>
</dbReference>
<evidence type="ECO:0000256" key="1">
    <source>
        <dbReference type="SAM" id="MobiDB-lite"/>
    </source>
</evidence>
<feature type="compositionally biased region" description="Basic and acidic residues" evidence="1">
    <location>
        <begin position="376"/>
        <end position="390"/>
    </location>
</feature>
<keyword evidence="2" id="KW-0732">Signal</keyword>
<accession>A0AAN7TV28</accession>
<feature type="compositionally biased region" description="Low complexity" evidence="1">
    <location>
        <begin position="347"/>
        <end position="363"/>
    </location>
</feature>
<feature type="compositionally biased region" description="Basic residues" evidence="1">
    <location>
        <begin position="304"/>
        <end position="320"/>
    </location>
</feature>
<name>A0AAN7TV28_9MYCE</name>
<evidence type="ECO:0000313" key="5">
    <source>
        <dbReference type="Proteomes" id="UP001344447"/>
    </source>
</evidence>
<dbReference type="Proteomes" id="UP001344447">
    <property type="component" value="Unassembled WGS sequence"/>
</dbReference>
<dbReference type="InterPro" id="IPR016193">
    <property type="entry name" value="Cytidine_deaminase-like"/>
</dbReference>
<dbReference type="GO" id="GO:0002100">
    <property type="term" value="P:tRNA wobble adenosine to inosine editing"/>
    <property type="evidence" value="ECO:0007669"/>
    <property type="project" value="TreeGrafter"/>
</dbReference>
<sequence length="418" mass="46984">MIKQIIKIFIIVLLFTLYVNNVESKSQGVLGNCQKNQTAKYKKISSKHGNDEIKEITKDQLTKAQLDKHEMFMKIALEIAVESGIKFVSIIVSPDDRVLCSGTYSKENAILHSELVAITNCSLAYKMVTFENHTIYSTAEPDSLSASAIVWARFKQVVYGSSIKNLHCNACYSNLPIDSTYIFSRGYGIGVENIQLVAGILEDQTDTNFGSYCNSSISSIHKINPQCKCKDPKPKENNDGNHYHRRHHHDESNSNDDNKNQRNNNNSNNNKDDGIDNFFDEIKSGEDDFDKDLDSSKHVEKLKSKEKKKRHSHNSSRHSHTSKDGRSRTSTSTSVSGNGHATATATSSSSSTSFSHSHSSSPSNDHHHKKDKSKKNKDNKQNKEKGDKKDKKEKKDKKDKKDKSTSVEINTLKIEKNI</sequence>
<feature type="compositionally biased region" description="Basic and acidic residues" evidence="1">
    <location>
        <begin position="270"/>
        <end position="303"/>
    </location>
</feature>
<dbReference type="PANTHER" id="PTHR11079:SF171">
    <property type="entry name" value="CMP_DCMP-TYPE DEAMINASE DOMAIN-CONTAINING PROTEIN"/>
    <property type="match status" value="1"/>
</dbReference>
<dbReference type="PROSITE" id="PS51747">
    <property type="entry name" value="CYT_DCMP_DEAMINASES_2"/>
    <property type="match status" value="1"/>
</dbReference>
<feature type="signal peptide" evidence="2">
    <location>
        <begin position="1"/>
        <end position="24"/>
    </location>
</feature>
<dbReference type="SUPFAM" id="SSF53927">
    <property type="entry name" value="Cytidine deaminase-like"/>
    <property type="match status" value="1"/>
</dbReference>
<dbReference type="CDD" id="cd01285">
    <property type="entry name" value="nucleoside_deaminase"/>
    <property type="match status" value="1"/>
</dbReference>
<evidence type="ECO:0000259" key="3">
    <source>
        <dbReference type="PROSITE" id="PS51747"/>
    </source>
</evidence>
<evidence type="ECO:0000313" key="4">
    <source>
        <dbReference type="EMBL" id="KAK5580389.1"/>
    </source>
</evidence>
<feature type="compositionally biased region" description="Low complexity" evidence="1">
    <location>
        <begin position="328"/>
        <end position="337"/>
    </location>
</feature>
<reference evidence="4 5" key="1">
    <citation type="submission" date="2023-11" db="EMBL/GenBank/DDBJ databases">
        <title>Dfirmibasis_genome.</title>
        <authorList>
            <person name="Edelbroek B."/>
            <person name="Kjellin J."/>
            <person name="Jerlstrom-Hultqvist J."/>
            <person name="Soderbom F."/>
        </authorList>
    </citation>
    <scope>NUCLEOTIDE SEQUENCE [LARGE SCALE GENOMIC DNA]</scope>
    <source>
        <strain evidence="4 5">TNS-C-14</strain>
    </source>
</reference>
<dbReference type="Pfam" id="PF00383">
    <property type="entry name" value="dCMP_cyt_deam_1"/>
    <property type="match status" value="1"/>
</dbReference>
<keyword evidence="5" id="KW-1185">Reference proteome</keyword>
<feature type="chain" id="PRO_5043037007" description="CMP/dCMP-type deaminase domain-containing protein" evidence="2">
    <location>
        <begin position="25"/>
        <end position="418"/>
    </location>
</feature>
<dbReference type="Gene3D" id="3.40.140.10">
    <property type="entry name" value="Cytidine Deaminase, domain 2"/>
    <property type="match status" value="1"/>
</dbReference>
<comment type="caution">
    <text evidence="4">The sequence shown here is derived from an EMBL/GenBank/DDBJ whole genome shotgun (WGS) entry which is preliminary data.</text>
</comment>
<dbReference type="InterPro" id="IPR002125">
    <property type="entry name" value="CMP_dCMP_dom"/>
</dbReference>
<gene>
    <name evidence="4" type="ORF">RB653_000406</name>
</gene>
<dbReference type="PANTHER" id="PTHR11079">
    <property type="entry name" value="CYTOSINE DEAMINASE FAMILY MEMBER"/>
    <property type="match status" value="1"/>
</dbReference>